<feature type="compositionally biased region" description="Polar residues" evidence="1">
    <location>
        <begin position="44"/>
        <end position="58"/>
    </location>
</feature>
<dbReference type="Pfam" id="PF24092">
    <property type="entry name" value="DUF7373_C"/>
    <property type="match status" value="1"/>
</dbReference>
<dbReference type="EMBL" id="LR131273">
    <property type="protein sequence ID" value="VDR39065.1"/>
    <property type="molecule type" value="Genomic_DNA"/>
</dbReference>
<feature type="domain" description="DUF7373" evidence="3">
    <location>
        <begin position="54"/>
        <end position="251"/>
    </location>
</feature>
<protein>
    <recommendedName>
        <fullName evidence="7">Lipoprotein</fullName>
    </recommendedName>
</protein>
<dbReference type="AlphaFoldDB" id="A0A3P8L2H1"/>
<dbReference type="Pfam" id="PF24088">
    <property type="entry name" value="DUF7373"/>
    <property type="match status" value="1"/>
</dbReference>
<evidence type="ECO:0000313" key="5">
    <source>
        <dbReference type="EMBL" id="VDR39065.1"/>
    </source>
</evidence>
<accession>A0A3P8L2H1</accession>
<reference evidence="5 6" key="1">
    <citation type="submission" date="2018-12" db="EMBL/GenBank/DDBJ databases">
        <authorList>
            <consortium name="Pathogen Informatics"/>
        </authorList>
    </citation>
    <scope>NUCLEOTIDE SEQUENCE [LARGE SCALE GENOMIC DNA]</scope>
    <source>
        <strain evidence="5 6">NCTC10741</strain>
    </source>
</reference>
<evidence type="ECO:0000256" key="1">
    <source>
        <dbReference type="SAM" id="MobiDB-lite"/>
    </source>
</evidence>
<dbReference type="Proteomes" id="UP000271626">
    <property type="component" value="Chromosome"/>
</dbReference>
<dbReference type="InterPro" id="IPR056463">
    <property type="entry name" value="DUF7373_C"/>
</dbReference>
<proteinExistence type="predicted"/>
<feature type="signal peptide" evidence="2">
    <location>
        <begin position="1"/>
        <end position="27"/>
    </location>
</feature>
<sequence>MRMVMRKSLVALAAASVLLAGCSSTVAGTPVADPSGVPKPETGSFATTPRTIGPTSQGDGEALEGYRMAEVVPYIHEIDPSMHFRGDVTTGSRESIQLGVKNLFGQAVADAVGAKPEVWVAVGAGDTQQGTKYDPKKRQRGSKVAVLRMANAGDAAATVGPALRAADKDSSGKAGRPKVETRIPGYDGAVAYTVDYETAGRPTIAFLAYKQYVIGVYGDFTVEQIRTYFDRQTKALDGFRPTPLDKVSTLQRDAEGVARLTLAPEKGEGGFALPARSAVLRQTDVSRSVKTFADAGVDVVGSGGNTVYRAKDAQGAQHVMSEFSDETRKAFPAFEEEKVTGAPGATCLTFPVYEGATSKLTWCSVAVGRYVAEVVTSQRQKAVQGIGAAYLILKNNG</sequence>
<feature type="chain" id="PRO_5039326440" description="Lipoprotein" evidence="2">
    <location>
        <begin position="28"/>
        <end position="397"/>
    </location>
</feature>
<name>A0A3P8L2H1_TSUPA</name>
<feature type="domain" description="DUF7373" evidence="4">
    <location>
        <begin position="275"/>
        <end position="396"/>
    </location>
</feature>
<evidence type="ECO:0000259" key="3">
    <source>
        <dbReference type="Pfam" id="PF24088"/>
    </source>
</evidence>
<organism evidence="5 6">
    <name type="scientific">Tsukamurella paurometabola</name>
    <name type="common">Corynebacterium paurometabolum</name>
    <dbReference type="NCBI Taxonomy" id="2061"/>
    <lineage>
        <taxon>Bacteria</taxon>
        <taxon>Bacillati</taxon>
        <taxon>Actinomycetota</taxon>
        <taxon>Actinomycetes</taxon>
        <taxon>Mycobacteriales</taxon>
        <taxon>Tsukamurellaceae</taxon>
        <taxon>Tsukamurella</taxon>
    </lineage>
</organism>
<gene>
    <name evidence="5" type="ORF">NCTC10741_02201</name>
</gene>
<evidence type="ECO:0000259" key="4">
    <source>
        <dbReference type="Pfam" id="PF24092"/>
    </source>
</evidence>
<evidence type="ECO:0008006" key="7">
    <source>
        <dbReference type="Google" id="ProtNLM"/>
    </source>
</evidence>
<evidence type="ECO:0000256" key="2">
    <source>
        <dbReference type="SAM" id="SignalP"/>
    </source>
</evidence>
<dbReference type="InterPro" id="IPR055797">
    <property type="entry name" value="DUF7373"/>
</dbReference>
<feature type="region of interest" description="Disordered" evidence="1">
    <location>
        <begin position="29"/>
        <end position="61"/>
    </location>
</feature>
<dbReference type="PROSITE" id="PS51257">
    <property type="entry name" value="PROKAR_LIPOPROTEIN"/>
    <property type="match status" value="1"/>
</dbReference>
<evidence type="ECO:0000313" key="6">
    <source>
        <dbReference type="Proteomes" id="UP000271626"/>
    </source>
</evidence>
<keyword evidence="2" id="KW-0732">Signal</keyword>